<dbReference type="ExpressionAtlas" id="A0A0P0WLI7">
    <property type="expression patterns" value="baseline and differential"/>
</dbReference>
<protein>
    <submittedName>
        <fullName evidence="1">Os05g0376300 protein</fullName>
    </submittedName>
</protein>
<evidence type="ECO:0000313" key="2">
    <source>
        <dbReference type="Proteomes" id="UP000059680"/>
    </source>
</evidence>
<gene>
    <name evidence="1" type="ordered locus">Os05g0376300</name>
    <name evidence="1" type="ORF">OSNPB_050376300</name>
</gene>
<organism evidence="1 2">
    <name type="scientific">Oryza sativa subsp. japonica</name>
    <name type="common">Rice</name>
    <dbReference type="NCBI Taxonomy" id="39947"/>
    <lineage>
        <taxon>Eukaryota</taxon>
        <taxon>Viridiplantae</taxon>
        <taxon>Streptophyta</taxon>
        <taxon>Embryophyta</taxon>
        <taxon>Tracheophyta</taxon>
        <taxon>Spermatophyta</taxon>
        <taxon>Magnoliopsida</taxon>
        <taxon>Liliopsida</taxon>
        <taxon>Poales</taxon>
        <taxon>Poaceae</taxon>
        <taxon>BOP clade</taxon>
        <taxon>Oryzoideae</taxon>
        <taxon>Oryzeae</taxon>
        <taxon>Oryzinae</taxon>
        <taxon>Oryza</taxon>
        <taxon>Oryza sativa</taxon>
    </lineage>
</organism>
<name>A0A0P0WLI7_ORYSJ</name>
<dbReference type="EMBL" id="AP014961">
    <property type="protein sequence ID" value="BAS93731.1"/>
    <property type="molecule type" value="Genomic_DNA"/>
</dbReference>
<evidence type="ECO:0000313" key="1">
    <source>
        <dbReference type="EMBL" id="BAS93731.1"/>
    </source>
</evidence>
<reference evidence="1 2" key="3">
    <citation type="journal article" date="2013" name="Rice">
        <title>Improvement of the Oryza sativa Nipponbare reference genome using next generation sequence and optical map data.</title>
        <authorList>
            <person name="Kawahara Y."/>
            <person name="de la Bastide M."/>
            <person name="Hamilton J.P."/>
            <person name="Kanamori H."/>
            <person name="McCombie W.R."/>
            <person name="Ouyang S."/>
            <person name="Schwartz D.C."/>
            <person name="Tanaka T."/>
            <person name="Wu J."/>
            <person name="Zhou S."/>
            <person name="Childs K.L."/>
            <person name="Davidson R.M."/>
            <person name="Lin H."/>
            <person name="Quesada-Ocampo L."/>
            <person name="Vaillancourt B."/>
            <person name="Sakai H."/>
            <person name="Lee S.S."/>
            <person name="Kim J."/>
            <person name="Numa H."/>
            <person name="Itoh T."/>
            <person name="Buell C.R."/>
            <person name="Matsumoto T."/>
        </authorList>
    </citation>
    <scope>NUCLEOTIDE SEQUENCE [LARGE SCALE GENOMIC DNA]</scope>
    <source>
        <strain evidence="2">cv. Nipponbare</strain>
    </source>
</reference>
<proteinExistence type="predicted"/>
<reference evidence="1 2" key="2">
    <citation type="journal article" date="2013" name="Plant Cell Physiol.">
        <title>Rice Annotation Project Database (RAP-DB): an integrative and interactive database for rice genomics.</title>
        <authorList>
            <person name="Sakai H."/>
            <person name="Lee S.S."/>
            <person name="Tanaka T."/>
            <person name="Numa H."/>
            <person name="Kim J."/>
            <person name="Kawahara Y."/>
            <person name="Wakimoto H."/>
            <person name="Yang C.C."/>
            <person name="Iwamoto M."/>
            <person name="Abe T."/>
            <person name="Yamada Y."/>
            <person name="Muto A."/>
            <person name="Inokuchi H."/>
            <person name="Ikemura T."/>
            <person name="Matsumoto T."/>
            <person name="Sasaki T."/>
            <person name="Itoh T."/>
        </authorList>
    </citation>
    <scope>NUCLEOTIDE SEQUENCE [LARGE SCALE GENOMIC DNA]</scope>
    <source>
        <strain evidence="2">cv. Nipponbare</strain>
    </source>
</reference>
<reference evidence="2" key="1">
    <citation type="journal article" date="2005" name="Nature">
        <title>The map-based sequence of the rice genome.</title>
        <authorList>
            <consortium name="International rice genome sequencing project (IRGSP)"/>
            <person name="Matsumoto T."/>
            <person name="Wu J."/>
            <person name="Kanamori H."/>
            <person name="Katayose Y."/>
            <person name="Fujisawa M."/>
            <person name="Namiki N."/>
            <person name="Mizuno H."/>
            <person name="Yamamoto K."/>
            <person name="Antonio B.A."/>
            <person name="Baba T."/>
            <person name="Sakata K."/>
            <person name="Nagamura Y."/>
            <person name="Aoki H."/>
            <person name="Arikawa K."/>
            <person name="Arita K."/>
            <person name="Bito T."/>
            <person name="Chiden Y."/>
            <person name="Fujitsuka N."/>
            <person name="Fukunaka R."/>
            <person name="Hamada M."/>
            <person name="Harada C."/>
            <person name="Hayashi A."/>
            <person name="Hijishita S."/>
            <person name="Honda M."/>
            <person name="Hosokawa S."/>
            <person name="Ichikawa Y."/>
            <person name="Idonuma A."/>
            <person name="Iijima M."/>
            <person name="Ikeda M."/>
            <person name="Ikeno M."/>
            <person name="Ito K."/>
            <person name="Ito S."/>
            <person name="Ito T."/>
            <person name="Ito Y."/>
            <person name="Ito Y."/>
            <person name="Iwabuchi A."/>
            <person name="Kamiya K."/>
            <person name="Karasawa W."/>
            <person name="Kurita K."/>
            <person name="Katagiri S."/>
            <person name="Kikuta A."/>
            <person name="Kobayashi H."/>
            <person name="Kobayashi N."/>
            <person name="Machita K."/>
            <person name="Maehara T."/>
            <person name="Masukawa M."/>
            <person name="Mizubayashi T."/>
            <person name="Mukai Y."/>
            <person name="Nagasaki H."/>
            <person name="Nagata Y."/>
            <person name="Naito S."/>
            <person name="Nakashima M."/>
            <person name="Nakama Y."/>
            <person name="Nakamichi Y."/>
            <person name="Nakamura M."/>
            <person name="Meguro A."/>
            <person name="Negishi M."/>
            <person name="Ohta I."/>
            <person name="Ohta T."/>
            <person name="Okamoto M."/>
            <person name="Ono N."/>
            <person name="Saji S."/>
            <person name="Sakaguchi M."/>
            <person name="Sakai K."/>
            <person name="Shibata M."/>
            <person name="Shimokawa T."/>
            <person name="Song J."/>
            <person name="Takazaki Y."/>
            <person name="Terasawa K."/>
            <person name="Tsugane M."/>
            <person name="Tsuji K."/>
            <person name="Ueda S."/>
            <person name="Waki K."/>
            <person name="Yamagata H."/>
            <person name="Yamamoto M."/>
            <person name="Yamamoto S."/>
            <person name="Yamane H."/>
            <person name="Yoshiki S."/>
            <person name="Yoshihara R."/>
            <person name="Yukawa K."/>
            <person name="Zhong H."/>
            <person name="Yano M."/>
            <person name="Yuan Q."/>
            <person name="Ouyang S."/>
            <person name="Liu J."/>
            <person name="Jones K.M."/>
            <person name="Gansberger K."/>
            <person name="Moffat K."/>
            <person name="Hill J."/>
            <person name="Bera J."/>
            <person name="Fadrosh D."/>
            <person name="Jin S."/>
            <person name="Johri S."/>
            <person name="Kim M."/>
            <person name="Overton L."/>
            <person name="Reardon M."/>
            <person name="Tsitrin T."/>
            <person name="Vuong H."/>
            <person name="Weaver B."/>
            <person name="Ciecko A."/>
            <person name="Tallon L."/>
            <person name="Jackson J."/>
            <person name="Pai G."/>
            <person name="Aken S.V."/>
            <person name="Utterback T."/>
            <person name="Reidmuller S."/>
            <person name="Feldblyum T."/>
            <person name="Hsiao J."/>
            <person name="Zismann V."/>
            <person name="Iobst S."/>
            <person name="de Vazeille A.R."/>
            <person name="Buell C.R."/>
            <person name="Ying K."/>
            <person name="Li Y."/>
            <person name="Lu T."/>
            <person name="Huang Y."/>
            <person name="Zhao Q."/>
            <person name="Feng Q."/>
            <person name="Zhang L."/>
            <person name="Zhu J."/>
            <person name="Weng Q."/>
            <person name="Mu J."/>
            <person name="Lu Y."/>
            <person name="Fan D."/>
            <person name="Liu Y."/>
            <person name="Guan J."/>
            <person name="Zhang Y."/>
            <person name="Yu S."/>
            <person name="Liu X."/>
            <person name="Zhang Y."/>
            <person name="Hong G."/>
            <person name="Han B."/>
            <person name="Choisne N."/>
            <person name="Demange N."/>
            <person name="Orjeda G."/>
            <person name="Samain S."/>
            <person name="Cattolico L."/>
            <person name="Pelletier E."/>
            <person name="Couloux A."/>
            <person name="Segurens B."/>
            <person name="Wincker P."/>
            <person name="D'Hont A."/>
            <person name="Scarpelli C."/>
            <person name="Weissenbach J."/>
            <person name="Salanoubat M."/>
            <person name="Quetier F."/>
            <person name="Yu Y."/>
            <person name="Kim H.R."/>
            <person name="Rambo T."/>
            <person name="Currie J."/>
            <person name="Collura K."/>
            <person name="Luo M."/>
            <person name="Yang T."/>
            <person name="Ammiraju J.S.S."/>
            <person name="Engler F."/>
            <person name="Soderlund C."/>
            <person name="Wing R.A."/>
            <person name="Palmer L.E."/>
            <person name="de la Bastide M."/>
            <person name="Spiegel L."/>
            <person name="Nascimento L."/>
            <person name="Zutavern T."/>
            <person name="O'Shaughnessy A."/>
            <person name="Dike S."/>
            <person name="Dedhia N."/>
            <person name="Preston R."/>
            <person name="Balija V."/>
            <person name="McCombie W.R."/>
            <person name="Chow T."/>
            <person name="Chen H."/>
            <person name="Chung M."/>
            <person name="Chen C."/>
            <person name="Shaw J."/>
            <person name="Wu H."/>
            <person name="Hsiao K."/>
            <person name="Chao Y."/>
            <person name="Chu M."/>
            <person name="Cheng C."/>
            <person name="Hour A."/>
            <person name="Lee P."/>
            <person name="Lin S."/>
            <person name="Lin Y."/>
            <person name="Liou J."/>
            <person name="Liu S."/>
            <person name="Hsing Y."/>
            <person name="Raghuvanshi S."/>
            <person name="Mohanty A."/>
            <person name="Bharti A.K."/>
            <person name="Gaur A."/>
            <person name="Gupta V."/>
            <person name="Kumar D."/>
            <person name="Ravi V."/>
            <person name="Vij S."/>
            <person name="Kapur A."/>
            <person name="Khurana P."/>
            <person name="Khurana P."/>
            <person name="Khurana J.P."/>
            <person name="Tyagi A.K."/>
            <person name="Gaikwad K."/>
            <person name="Singh A."/>
            <person name="Dalal V."/>
            <person name="Srivastava S."/>
            <person name="Dixit A."/>
            <person name="Pal A.K."/>
            <person name="Ghazi I.A."/>
            <person name="Yadav M."/>
            <person name="Pandit A."/>
            <person name="Bhargava A."/>
            <person name="Sureshbabu K."/>
            <person name="Batra K."/>
            <person name="Sharma T.R."/>
            <person name="Mohapatra T."/>
            <person name="Singh N.K."/>
            <person name="Messing J."/>
            <person name="Nelson A.B."/>
            <person name="Fuks G."/>
            <person name="Kavchok S."/>
            <person name="Keizer G."/>
            <person name="Linton E."/>
            <person name="Llaca V."/>
            <person name="Song R."/>
            <person name="Tanyolac B."/>
            <person name="Young S."/>
            <person name="Ho-Il K."/>
            <person name="Hahn J.H."/>
            <person name="Sangsakoo G."/>
            <person name="Vanavichit A."/>
            <person name="de Mattos Luiz.A.T."/>
            <person name="Zimmer P.D."/>
            <person name="Malone G."/>
            <person name="Dellagostin O."/>
            <person name="de Oliveira A.C."/>
            <person name="Bevan M."/>
            <person name="Bancroft I."/>
            <person name="Minx P."/>
            <person name="Cordum H."/>
            <person name="Wilson R."/>
            <person name="Cheng Z."/>
            <person name="Jin W."/>
            <person name="Jiang J."/>
            <person name="Leong S.A."/>
            <person name="Iwama H."/>
            <person name="Gojobori T."/>
            <person name="Itoh T."/>
            <person name="Niimura Y."/>
            <person name="Fujii Y."/>
            <person name="Habara T."/>
            <person name="Sakai H."/>
            <person name="Sato Y."/>
            <person name="Wilson G."/>
            <person name="Kumar K."/>
            <person name="McCouch S."/>
            <person name="Juretic N."/>
            <person name="Hoen D."/>
            <person name="Wright S."/>
            <person name="Bruskiewich R."/>
            <person name="Bureau T."/>
            <person name="Miyao A."/>
            <person name="Hirochika H."/>
            <person name="Nishikawa T."/>
            <person name="Kadowaki K."/>
            <person name="Sugiura M."/>
            <person name="Burr B."/>
            <person name="Sasaki T."/>
        </authorList>
    </citation>
    <scope>NUCLEOTIDE SEQUENCE [LARGE SCALE GENOMIC DNA]</scope>
    <source>
        <strain evidence="2">cv. Nipponbare</strain>
    </source>
</reference>
<dbReference type="Proteomes" id="UP000059680">
    <property type="component" value="Chromosome 5"/>
</dbReference>
<keyword evidence="2" id="KW-1185">Reference proteome</keyword>
<sequence length="79" mass="8943">MTRGEKGMQPKISAFFKRQAPEPETSRFFILVPSSNLLAVAIRYQILPDSILVANFCNIPSIRANIKIARQVGKKWLLI</sequence>
<accession>A0A0P0WLI7</accession>
<dbReference type="AlphaFoldDB" id="A0A0P0WLI7"/>
<dbReference type="Gramene" id="Os05t0376300-01">
    <property type="protein sequence ID" value="Os05t0376300-01"/>
    <property type="gene ID" value="Os05g0376300"/>
</dbReference>